<gene>
    <name evidence="11" type="primary">queC</name>
    <name evidence="12" type="ORF">DESPIGER_1013</name>
</gene>
<evidence type="ECO:0000256" key="11">
    <source>
        <dbReference type="HAMAP-Rule" id="MF_01633"/>
    </source>
</evidence>
<evidence type="ECO:0000256" key="4">
    <source>
        <dbReference type="ARBA" id="ARBA00022741"/>
    </source>
</evidence>
<feature type="binding site" evidence="11">
    <location>
        <position position="204"/>
    </location>
    <ligand>
        <name>Zn(2+)</name>
        <dbReference type="ChEBI" id="CHEBI:29105"/>
    </ligand>
</feature>
<keyword evidence="4 11" id="KW-0547">Nucleotide-binding</keyword>
<dbReference type="GO" id="GO:0005524">
    <property type="term" value="F:ATP binding"/>
    <property type="evidence" value="ECO:0007669"/>
    <property type="project" value="UniProtKB-UniRule"/>
</dbReference>
<dbReference type="OrthoDB" id="9789567at2"/>
<evidence type="ECO:0000256" key="6">
    <source>
        <dbReference type="ARBA" id="ARBA00022833"/>
    </source>
</evidence>
<evidence type="ECO:0000256" key="3">
    <source>
        <dbReference type="ARBA" id="ARBA00022723"/>
    </source>
</evidence>
<dbReference type="GO" id="GO:0016879">
    <property type="term" value="F:ligase activity, forming carbon-nitrogen bonds"/>
    <property type="evidence" value="ECO:0007669"/>
    <property type="project" value="UniProtKB-UniRule"/>
</dbReference>
<dbReference type="PANTHER" id="PTHR42914:SF1">
    <property type="entry name" value="7-CYANO-7-DEAZAGUANINE SYNTHASE"/>
    <property type="match status" value="1"/>
</dbReference>
<evidence type="ECO:0000256" key="9">
    <source>
        <dbReference type="ARBA" id="ARBA00039149"/>
    </source>
</evidence>
<accession>A0A1K1LDS0</accession>
<protein>
    <recommendedName>
        <fullName evidence="9 11">7-cyano-7-deazaguanine synthase</fullName>
        <ecNumber evidence="9 11">6.3.4.20</ecNumber>
    </recommendedName>
    <alternativeName>
        <fullName evidence="11">7-cyano-7-carbaguanine synthase</fullName>
    </alternativeName>
    <alternativeName>
        <fullName evidence="11">PreQ(0) synthase</fullName>
    </alternativeName>
    <alternativeName>
        <fullName evidence="11">Queuosine biosynthesis protein QueC</fullName>
    </alternativeName>
</protein>
<keyword evidence="3 11" id="KW-0479">Metal-binding</keyword>
<comment type="similarity">
    <text evidence="8 11">Belongs to the QueC family.</text>
</comment>
<keyword evidence="5 11" id="KW-0671">Queuosine biosynthesis</keyword>
<evidence type="ECO:0000256" key="1">
    <source>
        <dbReference type="ARBA" id="ARBA00005061"/>
    </source>
</evidence>
<dbReference type="EMBL" id="LT630450">
    <property type="protein sequence ID" value="SFV72876.1"/>
    <property type="molecule type" value="Genomic_DNA"/>
</dbReference>
<comment type="pathway">
    <text evidence="1 11">Purine metabolism; 7-cyano-7-deazaguanine biosynthesis.</text>
</comment>
<dbReference type="SUPFAM" id="SSF52402">
    <property type="entry name" value="Adenine nucleotide alpha hydrolases-like"/>
    <property type="match status" value="1"/>
</dbReference>
<dbReference type="NCBIfam" id="TIGR00364">
    <property type="entry name" value="7-cyano-7-deazaguanine synthase QueC"/>
    <property type="match status" value="1"/>
</dbReference>
<feature type="binding site" evidence="11">
    <location>
        <begin position="16"/>
        <end position="26"/>
    </location>
    <ligand>
        <name>ATP</name>
        <dbReference type="ChEBI" id="CHEBI:30616"/>
    </ligand>
</feature>
<proteinExistence type="inferred from homology"/>
<reference evidence="13" key="1">
    <citation type="submission" date="2016-10" db="EMBL/GenBank/DDBJ databases">
        <authorList>
            <person name="Wegmann U."/>
        </authorList>
    </citation>
    <scope>NUCLEOTIDE SEQUENCE [LARGE SCALE GENOMIC DNA]</scope>
</reference>
<feature type="binding site" evidence="11">
    <location>
        <position position="219"/>
    </location>
    <ligand>
        <name>Zn(2+)</name>
        <dbReference type="ChEBI" id="CHEBI:29105"/>
    </ligand>
</feature>
<dbReference type="InterPro" id="IPR018317">
    <property type="entry name" value="QueC"/>
</dbReference>
<dbReference type="EC" id="6.3.4.20" evidence="9 11"/>
<evidence type="ECO:0000256" key="7">
    <source>
        <dbReference type="ARBA" id="ARBA00022840"/>
    </source>
</evidence>
<dbReference type="HAMAP" id="MF_01633">
    <property type="entry name" value="QueC"/>
    <property type="match status" value="1"/>
</dbReference>
<dbReference type="PIRSF" id="PIRSF006293">
    <property type="entry name" value="ExsB"/>
    <property type="match status" value="1"/>
</dbReference>
<comment type="catalytic activity">
    <reaction evidence="10 11">
        <text>7-carboxy-7-carbaguanine + NH4(+) + 2 ATP = 7-cyano-7-carbaguanine + 2 AMP + 2 diphosphate + 2 H(+)</text>
        <dbReference type="Rhea" id="RHEA:27982"/>
        <dbReference type="ChEBI" id="CHEBI:15378"/>
        <dbReference type="ChEBI" id="CHEBI:28938"/>
        <dbReference type="ChEBI" id="CHEBI:30616"/>
        <dbReference type="ChEBI" id="CHEBI:33019"/>
        <dbReference type="ChEBI" id="CHEBI:45075"/>
        <dbReference type="ChEBI" id="CHEBI:61036"/>
        <dbReference type="ChEBI" id="CHEBI:456215"/>
        <dbReference type="EC" id="6.3.4.20"/>
    </reaction>
</comment>
<dbReference type="RefSeq" id="WP_072333899.1">
    <property type="nucleotide sequence ID" value="NZ_DBGALU010000085.1"/>
</dbReference>
<keyword evidence="6 11" id="KW-0862">Zinc</keyword>
<evidence type="ECO:0000256" key="10">
    <source>
        <dbReference type="ARBA" id="ARBA00047890"/>
    </source>
</evidence>
<feature type="binding site" evidence="11">
    <location>
        <position position="225"/>
    </location>
    <ligand>
        <name>Zn(2+)</name>
        <dbReference type="ChEBI" id="CHEBI:29105"/>
    </ligand>
</feature>
<comment type="cofactor">
    <cofactor evidence="11">
        <name>Zn(2+)</name>
        <dbReference type="ChEBI" id="CHEBI:29105"/>
    </cofactor>
    <text evidence="11">Binds 1 zinc ion per subunit.</text>
</comment>
<dbReference type="UniPathway" id="UPA00391"/>
<dbReference type="Proteomes" id="UP000186323">
    <property type="component" value="Chromosome I"/>
</dbReference>
<comment type="function">
    <text evidence="11">Catalyzes the ATP-dependent conversion of 7-carboxy-7-deazaguanine (CDG) to 7-cyano-7-deazaguanine (preQ(0)).</text>
</comment>
<dbReference type="AlphaFoldDB" id="A0A1K1LDS0"/>
<feature type="binding site" evidence="11">
    <location>
        <position position="222"/>
    </location>
    <ligand>
        <name>Zn(2+)</name>
        <dbReference type="ChEBI" id="CHEBI:29105"/>
    </ligand>
</feature>
<evidence type="ECO:0000256" key="2">
    <source>
        <dbReference type="ARBA" id="ARBA00022598"/>
    </source>
</evidence>
<keyword evidence="2 11" id="KW-0436">Ligase</keyword>
<keyword evidence="13" id="KW-1185">Reference proteome</keyword>
<keyword evidence="7 11" id="KW-0067">ATP-binding</keyword>
<evidence type="ECO:0000313" key="12">
    <source>
        <dbReference type="EMBL" id="SFV72876.1"/>
    </source>
</evidence>
<dbReference type="CDD" id="cd01995">
    <property type="entry name" value="QueC-like"/>
    <property type="match status" value="1"/>
</dbReference>
<dbReference type="GO" id="GO:0008270">
    <property type="term" value="F:zinc ion binding"/>
    <property type="evidence" value="ECO:0007669"/>
    <property type="project" value="UniProtKB-UniRule"/>
</dbReference>
<sequence length="242" mass="26978">MSHQPPLSDRQALVIFSGGQDSATCLAWALSRFAAVRTLGFDYGQRHSVELACRGKVRSAIAALRAEWRDRLGPDTLLDIGLFRQLADTALTSDMPIEQADGGIPNTFVPGRNLLFIMHAAAWAYGKGIRHLVLGVCESDSSGYPDCRDDSIKAMQVALNAGMDSHFVLHTPLMWRDKADTWRLAEELGGMPLVDCILEQSHTCYEGTRRERHPWGYGCGRCPACKLRAHGYEVYLSRYHRK</sequence>
<dbReference type="Pfam" id="PF06508">
    <property type="entry name" value="QueC"/>
    <property type="match status" value="1"/>
</dbReference>
<evidence type="ECO:0000256" key="5">
    <source>
        <dbReference type="ARBA" id="ARBA00022785"/>
    </source>
</evidence>
<evidence type="ECO:0000256" key="8">
    <source>
        <dbReference type="ARBA" id="ARBA00037993"/>
    </source>
</evidence>
<dbReference type="GO" id="GO:0008616">
    <property type="term" value="P:tRNA queuosine(34) biosynthetic process"/>
    <property type="evidence" value="ECO:0007669"/>
    <property type="project" value="UniProtKB-UniRule"/>
</dbReference>
<dbReference type="KEGG" id="dpg:DESPIGER_1013"/>
<dbReference type="PANTHER" id="PTHR42914">
    <property type="entry name" value="7-CYANO-7-DEAZAGUANINE SYNTHASE"/>
    <property type="match status" value="1"/>
</dbReference>
<dbReference type="InterPro" id="IPR014729">
    <property type="entry name" value="Rossmann-like_a/b/a_fold"/>
</dbReference>
<dbReference type="Gene3D" id="3.40.50.620">
    <property type="entry name" value="HUPs"/>
    <property type="match status" value="1"/>
</dbReference>
<name>A0A1K1LDS0_9BACT</name>
<organism evidence="12 13">
    <name type="scientific">Desulfovibrio piger</name>
    <dbReference type="NCBI Taxonomy" id="901"/>
    <lineage>
        <taxon>Bacteria</taxon>
        <taxon>Pseudomonadati</taxon>
        <taxon>Thermodesulfobacteriota</taxon>
        <taxon>Desulfovibrionia</taxon>
        <taxon>Desulfovibrionales</taxon>
        <taxon>Desulfovibrionaceae</taxon>
        <taxon>Desulfovibrio</taxon>
    </lineage>
</organism>
<evidence type="ECO:0000313" key="13">
    <source>
        <dbReference type="Proteomes" id="UP000186323"/>
    </source>
</evidence>